<evidence type="ECO:0000313" key="7">
    <source>
        <dbReference type="Proteomes" id="UP000680206"/>
    </source>
</evidence>
<feature type="domain" description="FtsK" evidence="4">
    <location>
        <begin position="520"/>
        <end position="634"/>
    </location>
</feature>
<accession>A0ABS3RPC7</accession>
<dbReference type="InterPro" id="IPR002789">
    <property type="entry name" value="HerA_central"/>
</dbReference>
<feature type="compositionally biased region" description="Pro residues" evidence="3">
    <location>
        <begin position="38"/>
        <end position="69"/>
    </location>
</feature>
<organism evidence="6 7">
    <name type="scientific">Actinomadura violacea</name>
    <dbReference type="NCBI Taxonomy" id="2819934"/>
    <lineage>
        <taxon>Bacteria</taxon>
        <taxon>Bacillati</taxon>
        <taxon>Actinomycetota</taxon>
        <taxon>Actinomycetes</taxon>
        <taxon>Streptosporangiales</taxon>
        <taxon>Thermomonosporaceae</taxon>
        <taxon>Actinomadura</taxon>
    </lineage>
</organism>
<dbReference type="Pfam" id="PF01580">
    <property type="entry name" value="FtsK_SpoIIIE"/>
    <property type="match status" value="1"/>
</dbReference>
<evidence type="ECO:0000256" key="1">
    <source>
        <dbReference type="ARBA" id="ARBA00022741"/>
    </source>
</evidence>
<dbReference type="NCBIfam" id="NF041121">
    <property type="entry name" value="SAV_2336_NTERM"/>
    <property type="match status" value="1"/>
</dbReference>
<evidence type="ECO:0000313" key="6">
    <source>
        <dbReference type="EMBL" id="MBO2458595.1"/>
    </source>
</evidence>
<dbReference type="Gene3D" id="3.40.50.300">
    <property type="entry name" value="P-loop containing nucleotide triphosphate hydrolases"/>
    <property type="match status" value="4"/>
</dbReference>
<feature type="compositionally biased region" description="Basic and acidic residues" evidence="3">
    <location>
        <begin position="759"/>
        <end position="769"/>
    </location>
</feature>
<protein>
    <submittedName>
        <fullName evidence="6">DUF87 domain-containing protein</fullName>
    </submittedName>
</protein>
<feature type="region of interest" description="Disordered" evidence="3">
    <location>
        <begin position="34"/>
        <end position="91"/>
    </location>
</feature>
<evidence type="ECO:0000256" key="3">
    <source>
        <dbReference type="SAM" id="MobiDB-lite"/>
    </source>
</evidence>
<evidence type="ECO:0000256" key="2">
    <source>
        <dbReference type="ARBA" id="ARBA00022840"/>
    </source>
</evidence>
<dbReference type="InterPro" id="IPR027417">
    <property type="entry name" value="P-loop_NTPase"/>
</dbReference>
<reference evidence="6 7" key="1">
    <citation type="submission" date="2021-03" db="EMBL/GenBank/DDBJ databases">
        <title>Actinomadura violae sp. nov., isolated from lichen in Thailand.</title>
        <authorList>
            <person name="Kanchanasin P."/>
            <person name="Saeng-In P."/>
            <person name="Phongsopitanun W."/>
            <person name="Yuki M."/>
            <person name="Kudo T."/>
            <person name="Ohkuma M."/>
            <person name="Tanasupawat S."/>
        </authorList>
    </citation>
    <scope>NUCLEOTIDE SEQUENCE [LARGE SCALE GENOMIC DNA]</scope>
    <source>
        <strain evidence="6 7">LCR2-06</strain>
    </source>
</reference>
<dbReference type="InterPro" id="IPR050206">
    <property type="entry name" value="FtsK/SpoIIIE/SftA"/>
</dbReference>
<dbReference type="Proteomes" id="UP000680206">
    <property type="component" value="Unassembled WGS sequence"/>
</dbReference>
<name>A0ABS3RPC7_9ACTN</name>
<gene>
    <name evidence="6" type="ORF">J4709_13540</name>
</gene>
<evidence type="ECO:0000259" key="4">
    <source>
        <dbReference type="Pfam" id="PF01580"/>
    </source>
</evidence>
<dbReference type="PANTHER" id="PTHR22683:SF1">
    <property type="entry name" value="TYPE VII SECRETION SYSTEM PROTEIN ESSC"/>
    <property type="match status" value="1"/>
</dbReference>
<proteinExistence type="predicted"/>
<dbReference type="PANTHER" id="PTHR22683">
    <property type="entry name" value="SPORULATION PROTEIN RELATED"/>
    <property type="match status" value="1"/>
</dbReference>
<feature type="domain" description="Helicase HerA central" evidence="5">
    <location>
        <begin position="1282"/>
        <end position="1329"/>
    </location>
</feature>
<comment type="caution">
    <text evidence="6">The sequence shown here is derived from an EMBL/GenBank/DDBJ whole genome shotgun (WGS) entry which is preliminary data.</text>
</comment>
<evidence type="ECO:0000259" key="5">
    <source>
        <dbReference type="Pfam" id="PF01935"/>
    </source>
</evidence>
<dbReference type="RefSeq" id="WP_208240794.1">
    <property type="nucleotide sequence ID" value="NZ_JAGEPF010000008.1"/>
</dbReference>
<dbReference type="InterPro" id="IPR002543">
    <property type="entry name" value="FtsK_dom"/>
</dbReference>
<keyword evidence="1" id="KW-0547">Nucleotide-binding</keyword>
<dbReference type="EMBL" id="JAGEPF010000008">
    <property type="protein sequence ID" value="MBO2458595.1"/>
    <property type="molecule type" value="Genomic_DNA"/>
</dbReference>
<keyword evidence="2" id="KW-0067">ATP-binding</keyword>
<dbReference type="SUPFAM" id="SSF52540">
    <property type="entry name" value="P-loop containing nucleoside triphosphate hydrolases"/>
    <property type="match status" value="1"/>
</dbReference>
<feature type="region of interest" description="Disordered" evidence="3">
    <location>
        <begin position="737"/>
        <end position="778"/>
    </location>
</feature>
<dbReference type="InterPro" id="IPR047738">
    <property type="entry name" value="SAV_2336-like_N"/>
</dbReference>
<sequence>MTIDRLRDTLGAVSGDPPDALELSEMLWLAGHITPASPSEPEPAPVPVPDEVVPPPAEPRTVEPPPARVPEPRTTLHPRPAPSAGSVTDTGPATEVLVPTAPMLPDPLGVQRALRPLKRRVPSRHRQELDEDATAARIADTRLWTPVLIPAPERWLTLTLVVDTGPTMRLWRPLARELAEALVRQGAFHNVTVAHLDTAGRITSGGGAPPRDPGTVQDASGRHAVLLLSDCSGPHWWDGHPARAVRRWAQNGPTAILQPLAERLWRRTAAPTTPGLAVLPRPGGPNTGLRFDPFDGGPADGVPVPVLEVSPRWFGAWARLVSGSGPQPTAITFLPSRPSPSAPVRRERELPVAERVRRFLSTASADAAELAAHVAVSVPSLPVMRLIQHGVLGGSDPGRLAEVLLSGLLRPLDDIRYEFVPGAREALLDTLPRPEAQHTRRVLEAVSAEIERRAGTTSETFRALLATTDGPLTLTADTPHFAHLTTPTAPVPAATVPEPAPATDLLDVLGTAVDDLIGDDWDRPPHPTAVGVDDSGRPVWVDILYGGPDWPHGLIIGPRAERDRVLRTLLFSLALSHSPSTANLAFADFSGGASFVGLGSLPHVVTAVHSMAIDSPLFPRLLAALETERRRRENPASPSGHAGGTSPSLVVVIDNVGPLLEARPELRDPLFRLCRKGAGTGIRFLFCSPDEVDLPFSPRWRITVPGPDGGDSASLTTGAEATPVTFRPAHIALTDSDPIVERMRKRGPRAPRLPWPDDEPAKPSSDARRGAPPRLPAADDVLHLNGAGLGAAFANAWRLPISVSRPPSIGHDPDGNEFAPPSLDLAVGDSGLVVGDVHARRHIMRVIALALAAKYPPSQMTFVLAGLGEHPQGEELSLPHVLYSEEELLGRPHDLQYFINFLSSDLDARRRHASPEDLPHLVVMADLSLTFPSSKREVGETLLQLVQRGRPLGVQLILASSTVESTTIWNRFLPLLNWRIAANRLPPAELRSVLGQASLSFPDGDAYFAVSGDAPRRFTPAHLPPELSIAAFTEQATNWARPAVRPTAEERIRQIRRFLDGVRESTDQATSEAFRELAQLEIRTIEADDPDAPRHAVFEGTYHPEMDSAALHYGRMLTETGVLQNDHLVGISWRILVEQEPDEAVPPAIRLFEEAEDGVLLIWDADELASTSDSVTPDAVDTLIEMMNRFESTVVVLCGNADRLRFLLGRTPELAARFQRPVRFPNRATSIDQPQMDPLRMTTERDSGGEGGVLPERVGRDGLGMASGGRIPIGVQGGGRETVALDFRVRPHLAVYGGAGTGKTNVLRLLVETLGREQRVLLVVIDPAGGLRETVLSQRSAGRPLPETYATTSSQGRDLVLSVARLLDEEEQGRDVYLVVDDQDLLATEMFAPLHPHLGQRAQRLHLVLARADVRVGEKPDPLLVLGQPGFATLRMGVADSAGRTIAGRGVLGQGADHVIVQVAEAP</sequence>
<dbReference type="Pfam" id="PF01935">
    <property type="entry name" value="DUF87"/>
    <property type="match status" value="1"/>
</dbReference>
<keyword evidence="7" id="KW-1185">Reference proteome</keyword>
<feature type="region of interest" description="Disordered" evidence="3">
    <location>
        <begin position="1239"/>
        <end position="1261"/>
    </location>
</feature>